<dbReference type="InterPro" id="IPR013809">
    <property type="entry name" value="ENTH"/>
</dbReference>
<evidence type="ECO:0000313" key="2">
    <source>
        <dbReference type="EMBL" id="CAD7253939.1"/>
    </source>
</evidence>
<dbReference type="CDD" id="cd16990">
    <property type="entry name" value="ENTH_Epsin"/>
    <property type="match status" value="1"/>
</dbReference>
<name>A0A7R9AHD5_9CRUS</name>
<proteinExistence type="predicted"/>
<dbReference type="Proteomes" id="UP000677054">
    <property type="component" value="Unassembled WGS sequence"/>
</dbReference>
<accession>A0A7R9AHD5</accession>
<keyword evidence="3" id="KW-1185">Reference proteome</keyword>
<dbReference type="PANTHER" id="PTHR12276:SF115">
    <property type="entry name" value="FI19443P1"/>
    <property type="match status" value="1"/>
</dbReference>
<dbReference type="GO" id="GO:0030125">
    <property type="term" value="C:clathrin vesicle coat"/>
    <property type="evidence" value="ECO:0007669"/>
    <property type="project" value="TreeGrafter"/>
</dbReference>
<dbReference type="OrthoDB" id="4033880at2759"/>
<dbReference type="EMBL" id="LR906667">
    <property type="protein sequence ID" value="CAD7253939.1"/>
    <property type="molecule type" value="Genomic_DNA"/>
</dbReference>
<evidence type="ECO:0000259" key="1">
    <source>
        <dbReference type="PROSITE" id="PS50942"/>
    </source>
</evidence>
<dbReference type="SUPFAM" id="SSF48464">
    <property type="entry name" value="ENTH/VHS domain"/>
    <property type="match status" value="1"/>
</dbReference>
<sequence>MAVKLKKNMKNLSHNYTKAQAKVGEATSNDPWGPSCTLMSQIADMTHNIDAFGEIMQMIWKRLNDHGKNWRHVYKALVLLEYLIKRGNVKVAQQCKENIFAIQTLRDFQHLEEKKDFGLKVREKSKQVVALLTDEGKLYSEKARALKARERFSQPIVILGSETNTTMMDAAKHENILASSPFQFGGAGAPTHLTKTKGSASASTFIFNPTPRFPQEYTLDPPYNMTYLNQMQIQRGLAMNATQQQVPPGAASQAPLVPSAPEEVPRPRSRLALIYPETSRNVLDEKFEKYTCVYPHGDMRNSEM</sequence>
<dbReference type="InterPro" id="IPR008942">
    <property type="entry name" value="ENTH_VHS"/>
</dbReference>
<organism evidence="2">
    <name type="scientific">Darwinula stevensoni</name>
    <dbReference type="NCBI Taxonomy" id="69355"/>
    <lineage>
        <taxon>Eukaryota</taxon>
        <taxon>Metazoa</taxon>
        <taxon>Ecdysozoa</taxon>
        <taxon>Arthropoda</taxon>
        <taxon>Crustacea</taxon>
        <taxon>Oligostraca</taxon>
        <taxon>Ostracoda</taxon>
        <taxon>Podocopa</taxon>
        <taxon>Podocopida</taxon>
        <taxon>Darwinulocopina</taxon>
        <taxon>Darwinuloidea</taxon>
        <taxon>Darwinulidae</taxon>
        <taxon>Darwinula</taxon>
    </lineage>
</organism>
<dbReference type="GO" id="GO:0006897">
    <property type="term" value="P:endocytosis"/>
    <property type="evidence" value="ECO:0007669"/>
    <property type="project" value="TreeGrafter"/>
</dbReference>
<evidence type="ECO:0000313" key="3">
    <source>
        <dbReference type="Proteomes" id="UP000677054"/>
    </source>
</evidence>
<dbReference type="GO" id="GO:0005886">
    <property type="term" value="C:plasma membrane"/>
    <property type="evidence" value="ECO:0007669"/>
    <property type="project" value="TreeGrafter"/>
</dbReference>
<dbReference type="SMART" id="SM00273">
    <property type="entry name" value="ENTH"/>
    <property type="match status" value="1"/>
</dbReference>
<dbReference type="Gene3D" id="1.25.40.90">
    <property type="match status" value="1"/>
</dbReference>
<gene>
    <name evidence="2" type="ORF">DSTB1V02_LOCUS13685</name>
</gene>
<reference evidence="2" key="1">
    <citation type="submission" date="2020-11" db="EMBL/GenBank/DDBJ databases">
        <authorList>
            <person name="Tran Van P."/>
        </authorList>
    </citation>
    <scope>NUCLEOTIDE SEQUENCE</scope>
</reference>
<dbReference type="GO" id="GO:0030276">
    <property type="term" value="F:clathrin binding"/>
    <property type="evidence" value="ECO:0007669"/>
    <property type="project" value="TreeGrafter"/>
</dbReference>
<dbReference type="Pfam" id="PF01417">
    <property type="entry name" value="ENTH"/>
    <property type="match status" value="1"/>
</dbReference>
<dbReference type="AlphaFoldDB" id="A0A7R9AHD5"/>
<dbReference type="GO" id="GO:0005768">
    <property type="term" value="C:endosome"/>
    <property type="evidence" value="ECO:0007669"/>
    <property type="project" value="TreeGrafter"/>
</dbReference>
<dbReference type="EMBL" id="CAJPEV010007150">
    <property type="protein sequence ID" value="CAG0904607.1"/>
    <property type="molecule type" value="Genomic_DNA"/>
</dbReference>
<dbReference type="PANTHER" id="PTHR12276">
    <property type="entry name" value="EPSIN/ENT-RELATED"/>
    <property type="match status" value="1"/>
</dbReference>
<dbReference type="GO" id="GO:0005543">
    <property type="term" value="F:phospholipid binding"/>
    <property type="evidence" value="ECO:0007669"/>
    <property type="project" value="TreeGrafter"/>
</dbReference>
<dbReference type="FunFam" id="1.25.40.90:FF:000006">
    <property type="entry name" value="Clathrin interactor 1"/>
    <property type="match status" value="1"/>
</dbReference>
<dbReference type="PROSITE" id="PS50942">
    <property type="entry name" value="ENTH"/>
    <property type="match status" value="1"/>
</dbReference>
<protein>
    <recommendedName>
        <fullName evidence="1">ENTH domain-containing protein</fullName>
    </recommendedName>
</protein>
<feature type="domain" description="ENTH" evidence="1">
    <location>
        <begin position="11"/>
        <end position="142"/>
    </location>
</feature>